<dbReference type="Pfam" id="PF05630">
    <property type="entry name" value="NPP1"/>
    <property type="match status" value="1"/>
</dbReference>
<dbReference type="PANTHER" id="PTHR33657:SF8">
    <property type="entry name" value="DOMAIN PROTEIN, PUTATIVE (AFU_ORTHOLOGUE AFUA_5G00600)-RELATED"/>
    <property type="match status" value="1"/>
</dbReference>
<evidence type="ECO:0000256" key="3">
    <source>
        <dbReference type="SAM" id="SignalP"/>
    </source>
</evidence>
<evidence type="ECO:0000256" key="1">
    <source>
        <dbReference type="ARBA" id="ARBA00009520"/>
    </source>
</evidence>
<feature type="chain" id="PRO_5042241629" description="Necrosis inducing protein" evidence="3">
    <location>
        <begin position="21"/>
        <end position="253"/>
    </location>
</feature>
<dbReference type="AlphaFoldDB" id="A0AAD9I9Q7"/>
<protein>
    <recommendedName>
        <fullName evidence="6">Necrosis inducing protein</fullName>
    </recommendedName>
</protein>
<keyword evidence="2" id="KW-0843">Virulence</keyword>
<dbReference type="PIRSF" id="PIRSF029958">
    <property type="entry name" value="Necrosis-inducing_protein"/>
    <property type="match status" value="1"/>
</dbReference>
<feature type="signal peptide" evidence="3">
    <location>
        <begin position="1"/>
        <end position="20"/>
    </location>
</feature>
<reference evidence="4" key="1">
    <citation type="journal article" date="2023" name="Mol. Plant Microbe Interact.">
        <title>Elucidating the Obligate Nature and Biological Capacity of an Invasive Fungal Corn Pathogen.</title>
        <authorList>
            <person name="MacCready J.S."/>
            <person name="Roggenkamp E.M."/>
            <person name="Gdanetz K."/>
            <person name="Chilvers M.I."/>
        </authorList>
    </citation>
    <scope>NUCLEOTIDE SEQUENCE</scope>
    <source>
        <strain evidence="4">PM02</strain>
    </source>
</reference>
<evidence type="ECO:0000313" key="5">
    <source>
        <dbReference type="Proteomes" id="UP001217918"/>
    </source>
</evidence>
<dbReference type="InterPro" id="IPR008701">
    <property type="entry name" value="NPP1"/>
</dbReference>
<evidence type="ECO:0000313" key="4">
    <source>
        <dbReference type="EMBL" id="KAK2073240.1"/>
    </source>
</evidence>
<accession>A0AAD9I9Q7</accession>
<dbReference type="Proteomes" id="UP001217918">
    <property type="component" value="Unassembled WGS sequence"/>
</dbReference>
<sequence>MSLLRAALLGLHLAIGSALAAPSTMDRRRDANGIEWIDHDKVVPFAETFVDDDVCELYTKYRPTLVLTEGCVPFPAVDARGRVGGGLKQTGPINGKCSQSTGQLYVRSGNHRNRFGILYAYYFPKEEPSPSVGHRHDWQSLVLWKADDKINSTLLGVATSVHGQYHQYPYAQNRDDWDDNHPLVSYVNTWLLSYYLAPSADNTPVQPLPMIDWDSLPDVAQYALNNADFGDAAVPFKDDNFDLHLEKAWLDHV</sequence>
<organism evidence="4 5">
    <name type="scientific">Phyllachora maydis</name>
    <dbReference type="NCBI Taxonomy" id="1825666"/>
    <lineage>
        <taxon>Eukaryota</taxon>
        <taxon>Fungi</taxon>
        <taxon>Dikarya</taxon>
        <taxon>Ascomycota</taxon>
        <taxon>Pezizomycotina</taxon>
        <taxon>Sordariomycetes</taxon>
        <taxon>Sordariomycetidae</taxon>
        <taxon>Phyllachorales</taxon>
        <taxon>Phyllachoraceae</taxon>
        <taxon>Phyllachora</taxon>
    </lineage>
</organism>
<evidence type="ECO:0000256" key="2">
    <source>
        <dbReference type="ARBA" id="ARBA00023026"/>
    </source>
</evidence>
<evidence type="ECO:0008006" key="6">
    <source>
        <dbReference type="Google" id="ProtNLM"/>
    </source>
</evidence>
<gene>
    <name evidence="4" type="ORF">P8C59_007535</name>
</gene>
<comment type="similarity">
    <text evidence="1">Belongs to the Necrosis inducing protein (NPP1) family.</text>
</comment>
<name>A0AAD9I9Q7_9PEZI</name>
<dbReference type="PANTHER" id="PTHR33657">
    <property type="entry name" value="DOMAIN PROTEIN, PUTATIVE (AFU_ORTHOLOGUE AFUA_5G00600)-RELATED"/>
    <property type="match status" value="1"/>
</dbReference>
<proteinExistence type="inferred from homology"/>
<keyword evidence="5" id="KW-1185">Reference proteome</keyword>
<dbReference type="EMBL" id="JAQQPM010000006">
    <property type="protein sequence ID" value="KAK2073240.1"/>
    <property type="molecule type" value="Genomic_DNA"/>
</dbReference>
<comment type="caution">
    <text evidence="4">The sequence shown here is derived from an EMBL/GenBank/DDBJ whole genome shotgun (WGS) entry which is preliminary data.</text>
</comment>
<keyword evidence="3" id="KW-0732">Signal</keyword>